<dbReference type="OrthoDB" id="412006at2759"/>
<dbReference type="InterPro" id="IPR036691">
    <property type="entry name" value="Endo/exonu/phosph_ase_sf"/>
</dbReference>
<keyword evidence="2" id="KW-1185">Reference proteome</keyword>
<gene>
    <name evidence="1" type="ORF">D9615_010500</name>
</gene>
<accession>A0A8H5GN54</accession>
<dbReference type="EMBL" id="JAACJP010000065">
    <property type="protein sequence ID" value="KAF5367795.1"/>
    <property type="molecule type" value="Genomic_DNA"/>
</dbReference>
<evidence type="ECO:0000313" key="1">
    <source>
        <dbReference type="EMBL" id="KAF5367795.1"/>
    </source>
</evidence>
<dbReference type="Proteomes" id="UP000565441">
    <property type="component" value="Unassembled WGS sequence"/>
</dbReference>
<dbReference type="Gene3D" id="3.60.10.10">
    <property type="entry name" value="Endonuclease/exonuclease/phosphatase"/>
    <property type="match status" value="1"/>
</dbReference>
<reference evidence="1 2" key="1">
    <citation type="journal article" date="2020" name="ISME J.">
        <title>Uncovering the hidden diversity of litter-decomposition mechanisms in mushroom-forming fungi.</title>
        <authorList>
            <person name="Floudas D."/>
            <person name="Bentzer J."/>
            <person name="Ahren D."/>
            <person name="Johansson T."/>
            <person name="Persson P."/>
            <person name="Tunlid A."/>
        </authorList>
    </citation>
    <scope>NUCLEOTIDE SEQUENCE [LARGE SCALE GENOMIC DNA]</scope>
    <source>
        <strain evidence="1 2">CBS 661.87</strain>
    </source>
</reference>
<comment type="caution">
    <text evidence="1">The sequence shown here is derived from an EMBL/GenBank/DDBJ whole genome shotgun (WGS) entry which is preliminary data.</text>
</comment>
<dbReference type="AlphaFoldDB" id="A0A8H5GN54"/>
<name>A0A8H5GN54_9AGAR</name>
<protein>
    <recommendedName>
        <fullName evidence="3">Endonuclease/exonuclease/phosphatase domain-containing protein</fullName>
    </recommendedName>
</protein>
<evidence type="ECO:0000313" key="2">
    <source>
        <dbReference type="Proteomes" id="UP000565441"/>
    </source>
</evidence>
<evidence type="ECO:0008006" key="3">
    <source>
        <dbReference type="Google" id="ProtNLM"/>
    </source>
</evidence>
<proteinExistence type="predicted"/>
<sequence length="567" mass="64106">MIQEPPWNFIRRTVSATNPEGEAVVGPPIHPDWMVIFQHPKGEDDRLRVMTYVNKRLAAMRPAFRTDLADHRDILVLMLWGEDNTPLHYINVYSDQTSTAINWLCDNVERLPQLQCMAGKFNCHSSVWDPRHEGNNHVAMSLIDAASDLGVEVSVQPVRTPTHFPHVRRLEPSVSDLMFLPQDRLVGLTHEVRADWIGPSDHAPLCVTLPIRATEVASERLAMPKGSEEESSFLQALLTYIKSMDISNIDTRDALEDRIAGLARACNDAWNSNAKTVKVNTRSKAWWNADCATAMRQYRQSRSPADYGALRRATKAAKRQFFDERIETIATKNKRPWDLMNWTKQRNLPTYEAIRYNEAPCNTMDDLWQALHTTYKAASDRPVKVEVLEEVEQEPPREWVDFSTAELREELAKCSNTSAPGPDHLTCHGDAWQLIAGDYPLSKMSPLPRLCAALGHSHAQMQRKAALWILGAFRTSPEFHPCAISSMAPSLQKRVKSSVMDAEANASVVNEPMNPLHKEATPGQRVSDLFGAQITYDLDIPRDKEALADRRNHLDKKERQANSTITP</sequence>
<organism evidence="1 2">
    <name type="scientific">Tricholomella constricta</name>
    <dbReference type="NCBI Taxonomy" id="117010"/>
    <lineage>
        <taxon>Eukaryota</taxon>
        <taxon>Fungi</taxon>
        <taxon>Dikarya</taxon>
        <taxon>Basidiomycota</taxon>
        <taxon>Agaricomycotina</taxon>
        <taxon>Agaricomycetes</taxon>
        <taxon>Agaricomycetidae</taxon>
        <taxon>Agaricales</taxon>
        <taxon>Tricholomatineae</taxon>
        <taxon>Lyophyllaceae</taxon>
        <taxon>Tricholomella</taxon>
    </lineage>
</organism>
<dbReference type="SUPFAM" id="SSF56219">
    <property type="entry name" value="DNase I-like"/>
    <property type="match status" value="1"/>
</dbReference>